<comment type="subcellular location">
    <subcellularLocation>
        <location evidence="1">Nucleus</location>
    </subcellularLocation>
</comment>
<keyword evidence="2" id="KW-0539">Nucleus</keyword>
<evidence type="ECO:0000256" key="1">
    <source>
        <dbReference type="ARBA" id="ARBA00004123"/>
    </source>
</evidence>
<feature type="domain" description="Transcription factor CBF/NF-Y/archaeal histone" evidence="4">
    <location>
        <begin position="19"/>
        <end position="84"/>
    </location>
</feature>
<dbReference type="Pfam" id="PF00808">
    <property type="entry name" value="CBFD_NFYB_HMF"/>
    <property type="match status" value="1"/>
</dbReference>
<keyword evidence="6" id="KW-1185">Reference proteome</keyword>
<reference evidence="5 6" key="1">
    <citation type="submission" date="2019-07" db="EMBL/GenBank/DDBJ databases">
        <title>Finished genome of Venturia effusa.</title>
        <authorList>
            <person name="Young C.A."/>
            <person name="Cox M.P."/>
            <person name="Ganley A.R.D."/>
            <person name="David W.J."/>
        </authorList>
    </citation>
    <scope>NUCLEOTIDE SEQUENCE [LARGE SCALE GENOMIC DNA]</scope>
    <source>
        <strain evidence="6">albino</strain>
    </source>
</reference>
<gene>
    <name evidence="5" type="ORF">FKW77_002599</name>
</gene>
<evidence type="ECO:0000256" key="2">
    <source>
        <dbReference type="ARBA" id="ARBA00023242"/>
    </source>
</evidence>
<dbReference type="GO" id="GO:0046982">
    <property type="term" value="F:protein heterodimerization activity"/>
    <property type="evidence" value="ECO:0007669"/>
    <property type="project" value="InterPro"/>
</dbReference>
<feature type="compositionally biased region" description="Polar residues" evidence="3">
    <location>
        <begin position="322"/>
        <end position="345"/>
    </location>
</feature>
<dbReference type="PANTHER" id="PTHR10252">
    <property type="entry name" value="HISTONE-LIKE TRANSCRIPTION FACTOR CCAAT-RELATED"/>
    <property type="match status" value="1"/>
</dbReference>
<feature type="compositionally biased region" description="Polar residues" evidence="3">
    <location>
        <begin position="128"/>
        <end position="152"/>
    </location>
</feature>
<evidence type="ECO:0000313" key="5">
    <source>
        <dbReference type="EMBL" id="QDS72653.1"/>
    </source>
</evidence>
<dbReference type="InterPro" id="IPR009072">
    <property type="entry name" value="Histone-fold"/>
</dbReference>
<dbReference type="STRING" id="50376.A0A517LAJ0"/>
<dbReference type="OrthoDB" id="636685at2759"/>
<dbReference type="Gene3D" id="1.10.20.10">
    <property type="entry name" value="Histone, subunit A"/>
    <property type="match status" value="1"/>
</dbReference>
<dbReference type="GO" id="GO:0008623">
    <property type="term" value="C:CHRAC"/>
    <property type="evidence" value="ECO:0007669"/>
    <property type="project" value="TreeGrafter"/>
</dbReference>
<feature type="compositionally biased region" description="Low complexity" evidence="3">
    <location>
        <begin position="237"/>
        <end position="250"/>
    </location>
</feature>
<dbReference type="InterPro" id="IPR050568">
    <property type="entry name" value="Transcr_DNA_Rep_Reg"/>
</dbReference>
<protein>
    <recommendedName>
        <fullName evidence="4">Transcription factor CBF/NF-Y/archaeal histone domain-containing protein</fullName>
    </recommendedName>
</protein>
<sequence>MPYNNTPIAPPKEYTGAVSLPLARVKKIVHADDEIQNCSNNAAFVITIATEMFIQHLVEKTHEIIKAEKRPRRNVQYADVANAVARLDQLEFLADVVPRTTTYAKWQAQQKRKAEAEAKAAAGDHNRSPTQPSEITTPSIAQASQPPSQPIFTNGGPFPVNGHHPLPPHPPQQVQLSQQMQSLPMPGQPQTQYAGPSGARVYFNNEEDPNQMDVDRPASAGRASVPSTLEMLERARAAQARAGPPSQSPATPQYFAPPPQPGHPQYLQPGQQHQHEHQLPAQLQPQPQSFGAAVNGRVLSVGNQEPYGGSGSHLVPPGYYRPQSSPNPYYQQYSDSASGGLNHGQWSTDGTWLFPPGYHHP</sequence>
<organism evidence="5 6">
    <name type="scientific">Venturia effusa</name>
    <dbReference type="NCBI Taxonomy" id="50376"/>
    <lineage>
        <taxon>Eukaryota</taxon>
        <taxon>Fungi</taxon>
        <taxon>Dikarya</taxon>
        <taxon>Ascomycota</taxon>
        <taxon>Pezizomycotina</taxon>
        <taxon>Dothideomycetes</taxon>
        <taxon>Pleosporomycetidae</taxon>
        <taxon>Venturiales</taxon>
        <taxon>Venturiaceae</taxon>
        <taxon>Venturia</taxon>
    </lineage>
</organism>
<dbReference type="EMBL" id="CP042192">
    <property type="protein sequence ID" value="QDS72653.1"/>
    <property type="molecule type" value="Genomic_DNA"/>
</dbReference>
<name>A0A517LAJ0_9PEZI</name>
<evidence type="ECO:0000313" key="6">
    <source>
        <dbReference type="Proteomes" id="UP000316270"/>
    </source>
</evidence>
<dbReference type="AlphaFoldDB" id="A0A517LAJ0"/>
<proteinExistence type="predicted"/>
<dbReference type="GO" id="GO:0006261">
    <property type="term" value="P:DNA-templated DNA replication"/>
    <property type="evidence" value="ECO:0007669"/>
    <property type="project" value="TreeGrafter"/>
</dbReference>
<dbReference type="SUPFAM" id="SSF47113">
    <property type="entry name" value="Histone-fold"/>
    <property type="match status" value="1"/>
</dbReference>
<dbReference type="Proteomes" id="UP000316270">
    <property type="component" value="Chromosome 8"/>
</dbReference>
<feature type="region of interest" description="Disordered" evidence="3">
    <location>
        <begin position="301"/>
        <end position="345"/>
    </location>
</feature>
<feature type="region of interest" description="Disordered" evidence="3">
    <location>
        <begin position="236"/>
        <end position="280"/>
    </location>
</feature>
<accession>A0A517LAJ0</accession>
<feature type="compositionally biased region" description="Low complexity" evidence="3">
    <location>
        <begin position="172"/>
        <end position="185"/>
    </location>
</feature>
<dbReference type="PANTHER" id="PTHR10252:SF54">
    <property type="entry name" value="CHROMATIN ACCESSIBILITY COMPLEX PROTEIN 1"/>
    <property type="match status" value="1"/>
</dbReference>
<evidence type="ECO:0000256" key="3">
    <source>
        <dbReference type="SAM" id="MobiDB-lite"/>
    </source>
</evidence>
<dbReference type="InterPro" id="IPR003958">
    <property type="entry name" value="CBFA_NFYB_domain"/>
</dbReference>
<evidence type="ECO:0000259" key="4">
    <source>
        <dbReference type="Pfam" id="PF00808"/>
    </source>
</evidence>
<feature type="region of interest" description="Disordered" evidence="3">
    <location>
        <begin position="114"/>
        <end position="222"/>
    </location>
</feature>
<feature type="compositionally biased region" description="Basic and acidic residues" evidence="3">
    <location>
        <begin position="114"/>
        <end position="127"/>
    </location>
</feature>
<dbReference type="CDD" id="cd23645">
    <property type="entry name" value="HFD_Dpb3-like"/>
    <property type="match status" value="1"/>
</dbReference>